<sequence>MLQDYTLVCMDCGEGFSLGEAIFIKYNSVQEITYGYSAITNNDNPWSILELKAAQIQHFLMQHRLHEIRVLPQGVEKYTGSGDFPSSYLRYDNIKQYLATKVKKPQPDVDLNNINQCVIETLKGF</sequence>
<organism evidence="1 2">
    <name type="scientific">Zooshikella harenae</name>
    <dbReference type="NCBI Taxonomy" id="2827238"/>
    <lineage>
        <taxon>Bacteria</taxon>
        <taxon>Pseudomonadati</taxon>
        <taxon>Pseudomonadota</taxon>
        <taxon>Gammaproteobacteria</taxon>
        <taxon>Oceanospirillales</taxon>
        <taxon>Zooshikellaceae</taxon>
        <taxon>Zooshikella</taxon>
    </lineage>
</organism>
<evidence type="ECO:0000313" key="2">
    <source>
        <dbReference type="Proteomes" id="UP000690515"/>
    </source>
</evidence>
<dbReference type="RefSeq" id="WP_215821685.1">
    <property type="nucleotide sequence ID" value="NZ_JAGSOY010000076.1"/>
</dbReference>
<gene>
    <name evidence="1" type="ORF">KCG35_20235</name>
</gene>
<proteinExistence type="predicted"/>
<protein>
    <submittedName>
        <fullName evidence="1">Uncharacterized protein</fullName>
    </submittedName>
</protein>
<evidence type="ECO:0000313" key="1">
    <source>
        <dbReference type="EMBL" id="MBU2713400.1"/>
    </source>
</evidence>
<reference evidence="1 2" key="1">
    <citation type="submission" date="2021-04" db="EMBL/GenBank/DDBJ databases">
        <authorList>
            <person name="Pira H."/>
            <person name="Risdian C."/>
            <person name="Wink J."/>
        </authorList>
    </citation>
    <scope>NUCLEOTIDE SEQUENCE [LARGE SCALE GENOMIC DNA]</scope>
    <source>
        <strain evidence="1 2">WH53</strain>
    </source>
</reference>
<keyword evidence="2" id="KW-1185">Reference proteome</keyword>
<comment type="caution">
    <text evidence="1">The sequence shown here is derived from an EMBL/GenBank/DDBJ whole genome shotgun (WGS) entry which is preliminary data.</text>
</comment>
<accession>A0ABS5ZJK4</accession>
<dbReference type="EMBL" id="JAGSOY010000076">
    <property type="protein sequence ID" value="MBU2713400.1"/>
    <property type="molecule type" value="Genomic_DNA"/>
</dbReference>
<dbReference type="Proteomes" id="UP000690515">
    <property type="component" value="Unassembled WGS sequence"/>
</dbReference>
<name>A0ABS5ZJK4_9GAMM</name>